<dbReference type="EMBL" id="BORQ01000002">
    <property type="protein sequence ID" value="GIO30694.1"/>
    <property type="molecule type" value="Genomic_DNA"/>
</dbReference>
<dbReference type="AlphaFoldDB" id="A0A919XDS8"/>
<comment type="caution">
    <text evidence="1">The sequence shown here is derived from an EMBL/GenBank/DDBJ whole genome shotgun (WGS) entry which is preliminary data.</text>
</comment>
<reference evidence="1" key="1">
    <citation type="submission" date="2021-03" db="EMBL/GenBank/DDBJ databases">
        <title>Antimicrobial resistance genes in bacteria isolated from Japanese honey, and their potential for conferring macrolide and lincosamide resistance in the American foulbrood pathogen Paenibacillus larvae.</title>
        <authorList>
            <person name="Okamoto M."/>
            <person name="Kumagai M."/>
            <person name="Kanamori H."/>
            <person name="Takamatsu D."/>
        </authorList>
    </citation>
    <scope>NUCLEOTIDE SEQUENCE</scope>
    <source>
        <strain evidence="1">J2TS6</strain>
    </source>
</reference>
<organism evidence="1 2">
    <name type="scientific">Paenibacillus albilobatus</name>
    <dbReference type="NCBI Taxonomy" id="2716884"/>
    <lineage>
        <taxon>Bacteria</taxon>
        <taxon>Bacillati</taxon>
        <taxon>Bacillota</taxon>
        <taxon>Bacilli</taxon>
        <taxon>Bacillales</taxon>
        <taxon>Paenibacillaceae</taxon>
        <taxon>Paenibacillus</taxon>
    </lineage>
</organism>
<gene>
    <name evidence="1" type="ORF">J2TS6_18350</name>
</gene>
<name>A0A919XDS8_9BACL</name>
<dbReference type="Proteomes" id="UP000679779">
    <property type="component" value="Unassembled WGS sequence"/>
</dbReference>
<accession>A0A919XDS8</accession>
<evidence type="ECO:0000313" key="2">
    <source>
        <dbReference type="Proteomes" id="UP000679779"/>
    </source>
</evidence>
<keyword evidence="2" id="KW-1185">Reference proteome</keyword>
<evidence type="ECO:0000313" key="1">
    <source>
        <dbReference type="EMBL" id="GIO30694.1"/>
    </source>
</evidence>
<protein>
    <submittedName>
        <fullName evidence="1">Uncharacterized protein</fullName>
    </submittedName>
</protein>
<proteinExistence type="predicted"/>
<sequence length="238" mass="27388">MRKIVLSQEIRYGQEDVNELESASIKVRKIYDKTISMLAQHVPESVRKYWACPKPAQEPLSPCGENSSPVFQKWIQSPSGWKCVGCERHYVEPVDAAKEKEHPGRREYVFHNGRLQSMMLQLFIWSQFEEISLFYPVLGDAPFYDEEEMETISAYFVPTYVTSLPFEQSGKPFKKHNTRVPVYQELISAPPLLLHLDGEVLEGTWVTGVYVDRGHFLGLGPYLKNSDGTRTFMQALIH</sequence>
<dbReference type="RefSeq" id="WP_160040992.1">
    <property type="nucleotide sequence ID" value="NZ_BORQ01000002.1"/>
</dbReference>